<name>A0ABN9YMF6_9LACO</name>
<dbReference type="InterPro" id="IPR053738">
    <property type="entry name" value="Lambda_capsid_assembly"/>
</dbReference>
<dbReference type="InterPro" id="IPR005564">
    <property type="entry name" value="Major_capsid_GpE"/>
</dbReference>
<evidence type="ECO:0008006" key="3">
    <source>
        <dbReference type="Google" id="ProtNLM"/>
    </source>
</evidence>
<sequence length="340" mass="37089">MATTVLDLFPTHELVNYAGEVGLKQFPLMELFPAHKFETDDIWVINGQTNIPEIAHIHGEDTESEIGSRSAERTSVEAYILKRKMLLKGSEMRKLSMPRSADELAYLKNNVFNDATNLVNSTNAALELMRVRALTEKTFTMPTAMTGATAEQKFDYGLPDSSQLSAVNFADPNVDPIEVLEDWVDNANFDVTRGILSKKAFNAIRTNPNTVKRVNGLNSQFGLKSVMSSELNNFLANNDLPELVVYSQKYQDNGVTKNMISDGRLALFGDGIVGETAFGITEEEAALGSQSGVDLSKVGNIALTSWHESSDPIINGIKATALAVPTLAQKNTLLQASVLG</sequence>
<dbReference type="Pfam" id="PF03864">
    <property type="entry name" value="Phage_cap_E"/>
    <property type="match status" value="1"/>
</dbReference>
<reference evidence="1 2" key="1">
    <citation type="submission" date="2023-10" db="EMBL/GenBank/DDBJ databases">
        <authorList>
            <person name="Botero Cardona J."/>
        </authorList>
    </citation>
    <scope>NUCLEOTIDE SEQUENCE [LARGE SCALE GENOMIC DNA]</scope>
    <source>
        <strain evidence="1 2">R-53137</strain>
    </source>
</reference>
<dbReference type="Gene3D" id="3.90.1690.10">
    <property type="entry name" value="phage-related protein like domain"/>
    <property type="match status" value="1"/>
</dbReference>
<dbReference type="Proteomes" id="UP001314262">
    <property type="component" value="Unassembled WGS sequence"/>
</dbReference>
<protein>
    <recommendedName>
        <fullName evidence="3">Major capsid protein E</fullName>
    </recommendedName>
</protein>
<comment type="caution">
    <text evidence="1">The sequence shown here is derived from an EMBL/GenBank/DDBJ whole genome shotgun (WGS) entry which is preliminary data.</text>
</comment>
<keyword evidence="2" id="KW-1185">Reference proteome</keyword>
<organism evidence="1 2">
    <name type="scientific">Fructobacillus tropaeoli</name>
    <dbReference type="NCBI Taxonomy" id="709323"/>
    <lineage>
        <taxon>Bacteria</taxon>
        <taxon>Bacillati</taxon>
        <taxon>Bacillota</taxon>
        <taxon>Bacilli</taxon>
        <taxon>Lactobacillales</taxon>
        <taxon>Lactobacillaceae</taxon>
        <taxon>Fructobacillus</taxon>
    </lineage>
</organism>
<evidence type="ECO:0000313" key="1">
    <source>
        <dbReference type="EMBL" id="CAK1228477.1"/>
    </source>
</evidence>
<dbReference type="EMBL" id="CAUZLT010000001">
    <property type="protein sequence ID" value="CAK1228477.1"/>
    <property type="molecule type" value="Genomic_DNA"/>
</dbReference>
<evidence type="ECO:0000313" key="2">
    <source>
        <dbReference type="Proteomes" id="UP001314262"/>
    </source>
</evidence>
<gene>
    <name evidence="1" type="ORF">R53137_KAKDMLNK_00234</name>
</gene>
<proteinExistence type="predicted"/>
<dbReference type="RefSeq" id="WP_203619193.1">
    <property type="nucleotide sequence ID" value="NZ_BOJU01000004.1"/>
</dbReference>
<accession>A0ABN9YMF6</accession>